<gene>
    <name evidence="8" type="ORF">PADG_01634</name>
</gene>
<dbReference type="GO" id="GO:0004663">
    <property type="term" value="F:Rab geranylgeranyltransferase activity"/>
    <property type="evidence" value="ECO:0007669"/>
    <property type="project" value="UniProtKB-UniRule"/>
</dbReference>
<keyword evidence="9" id="KW-1185">Reference proteome</keyword>
<dbReference type="OrthoDB" id="1658at2759"/>
<name>C1G3W8_PARBD</name>
<dbReference type="SUPFAM" id="SSF48439">
    <property type="entry name" value="Protein prenylyltransferase"/>
    <property type="match status" value="1"/>
</dbReference>
<evidence type="ECO:0000256" key="1">
    <source>
        <dbReference type="ARBA" id="ARBA00006734"/>
    </source>
</evidence>
<evidence type="ECO:0000256" key="5">
    <source>
        <dbReference type="ARBA" id="ARBA00047658"/>
    </source>
</evidence>
<dbReference type="GO" id="GO:0097354">
    <property type="term" value="P:prenylation"/>
    <property type="evidence" value="ECO:0007669"/>
    <property type="project" value="UniProtKB-UniRule"/>
</dbReference>
<dbReference type="HOGENOM" id="CLU_031996_2_0_1"/>
<evidence type="ECO:0000256" key="2">
    <source>
        <dbReference type="ARBA" id="ARBA00022602"/>
    </source>
</evidence>
<dbReference type="PROSITE" id="PS51147">
    <property type="entry name" value="PFTA"/>
    <property type="match status" value="4"/>
</dbReference>
<comment type="function">
    <text evidence="6">Catalyzes the transfer of a geranyl-geranyl moiety from geranyl-geranyl pyrophosphate to cysteines occuring in specific C-terminal amino acid sequences.</text>
</comment>
<protein>
    <recommendedName>
        <fullName evidence="6">Geranylgeranyl transferase type-2 subunit alpha</fullName>
        <ecNumber evidence="6">2.5.1.60</ecNumber>
    </recommendedName>
    <alternativeName>
        <fullName evidence="6">Geranylgeranyl transferase type II subunit alpha</fullName>
    </alternativeName>
</protein>
<dbReference type="RefSeq" id="XP_010757005.1">
    <property type="nucleotide sequence ID" value="XM_010758703.1"/>
</dbReference>
<accession>C1G3W8</accession>
<evidence type="ECO:0000256" key="4">
    <source>
        <dbReference type="ARBA" id="ARBA00022737"/>
    </source>
</evidence>
<dbReference type="GeneID" id="22581264"/>
<dbReference type="GO" id="GO:0005968">
    <property type="term" value="C:Rab-protein geranylgeranyltransferase complex"/>
    <property type="evidence" value="ECO:0007669"/>
    <property type="project" value="TreeGrafter"/>
</dbReference>
<evidence type="ECO:0000313" key="9">
    <source>
        <dbReference type="Proteomes" id="UP000001628"/>
    </source>
</evidence>
<organism evidence="8 9">
    <name type="scientific">Paracoccidioides brasiliensis (strain Pb18)</name>
    <dbReference type="NCBI Taxonomy" id="502780"/>
    <lineage>
        <taxon>Eukaryota</taxon>
        <taxon>Fungi</taxon>
        <taxon>Dikarya</taxon>
        <taxon>Ascomycota</taxon>
        <taxon>Pezizomycotina</taxon>
        <taxon>Eurotiomycetes</taxon>
        <taxon>Eurotiomycetidae</taxon>
        <taxon>Onygenales</taxon>
        <taxon>Ajellomycetaceae</taxon>
        <taxon>Paracoccidioides</taxon>
    </lineage>
</organism>
<dbReference type="EMBL" id="KN275958">
    <property type="protein sequence ID" value="EEH45484.2"/>
    <property type="molecule type" value="Genomic_DNA"/>
</dbReference>
<dbReference type="PANTHER" id="PTHR11129">
    <property type="entry name" value="PROTEIN FARNESYLTRANSFERASE ALPHA SUBUNIT/RAB GERANYLGERANYL TRANSFERASE ALPHA SUBUNIT"/>
    <property type="match status" value="1"/>
</dbReference>
<keyword evidence="3 6" id="KW-0808">Transferase</keyword>
<comment type="similarity">
    <text evidence="1 6">Belongs to the protein prenyltransferase subunit alpha family.</text>
</comment>
<dbReference type="InParanoid" id="C1G3W8"/>
<dbReference type="KEGG" id="pbn:PADG_01634"/>
<keyword evidence="2 6" id="KW-0637">Prenyltransferase</keyword>
<sequence length="393" mass="45719">MASVGNLCPFEKQSQYSSADQAWWTLQHGIPRYATSEQRSESVRQKEVQKIQAYNELVRVVNLQQRAELDFSTEALNKTSELLTKNPEYYTIWNVRRQILQHQFSKATSTDEKSSLDQIKNMIKADLQFLFPLLRGYPKCYWIWNHRLWDLEQTTLLLPTSVARRFWQEELALVGKMLSLDSRNFHGWGYRRQVISALEGLASNDHGEPNGEKGTPAPKSMTKGELDYTTKMIGTNLSNFSAWHNRTQLILKLLNEQSASDEERKKMLDDELKLIHRALIDPYDQSLWFYHQNLMCTFDPALAPGTMAPNLTDADRLKYLENEVEAITEMLDGEEDCRWIYQSLINCSTIISRIQGRMSTEVKQRISGWVSELKRLDPLRQGRWMDLETSLNL</sequence>
<evidence type="ECO:0000256" key="7">
    <source>
        <dbReference type="SAM" id="MobiDB-lite"/>
    </source>
</evidence>
<reference evidence="8 9" key="1">
    <citation type="journal article" date="2011" name="PLoS Genet.">
        <title>Comparative genomic analysis of human fungal pathogens causing paracoccidioidomycosis.</title>
        <authorList>
            <person name="Desjardins C.A."/>
            <person name="Champion M.D."/>
            <person name="Holder J.W."/>
            <person name="Muszewska A."/>
            <person name="Goldberg J."/>
            <person name="Bailao A.M."/>
            <person name="Brigido M.M."/>
            <person name="Ferreira M.E."/>
            <person name="Garcia A.M."/>
            <person name="Grynberg M."/>
            <person name="Gujja S."/>
            <person name="Heiman D.I."/>
            <person name="Henn M.R."/>
            <person name="Kodira C.D."/>
            <person name="Leon-Narvaez H."/>
            <person name="Longo L.V."/>
            <person name="Ma L.J."/>
            <person name="Malavazi I."/>
            <person name="Matsuo A.L."/>
            <person name="Morais F.V."/>
            <person name="Pereira M."/>
            <person name="Rodriguez-Brito S."/>
            <person name="Sakthikumar S."/>
            <person name="Salem-Izacc S.M."/>
            <person name="Sykes S.M."/>
            <person name="Teixeira M.M."/>
            <person name="Vallejo M.C."/>
            <person name="Walter M.E."/>
            <person name="Yandava C."/>
            <person name="Young S."/>
            <person name="Zeng Q."/>
            <person name="Zucker J."/>
            <person name="Felipe M.S."/>
            <person name="Goldman G.H."/>
            <person name="Haas B.J."/>
            <person name="McEwen J.G."/>
            <person name="Nino-Vega G."/>
            <person name="Puccia R."/>
            <person name="San-Blas G."/>
            <person name="Soares C.M."/>
            <person name="Birren B.W."/>
            <person name="Cuomo C.A."/>
        </authorList>
    </citation>
    <scope>NUCLEOTIDE SEQUENCE [LARGE SCALE GENOMIC DNA]</scope>
    <source>
        <strain evidence="8 9">Pb18</strain>
    </source>
</reference>
<evidence type="ECO:0000313" key="8">
    <source>
        <dbReference type="EMBL" id="EEH45484.2"/>
    </source>
</evidence>
<proteinExistence type="inferred from homology"/>
<evidence type="ECO:0000256" key="6">
    <source>
        <dbReference type="RuleBase" id="RU367120"/>
    </source>
</evidence>
<dbReference type="PANTHER" id="PTHR11129:SF2">
    <property type="entry name" value="GERANYLGERANYL TRANSFERASE TYPE-2 SUBUNIT ALPHA"/>
    <property type="match status" value="1"/>
</dbReference>
<comment type="catalytic activity">
    <reaction evidence="5 6">
        <text>geranylgeranyl diphosphate + L-cysteinyl-[protein] = S-geranylgeranyl-L-cysteinyl-[protein] + diphosphate</text>
        <dbReference type="Rhea" id="RHEA:21240"/>
        <dbReference type="Rhea" id="RHEA-COMP:10131"/>
        <dbReference type="Rhea" id="RHEA-COMP:11537"/>
        <dbReference type="ChEBI" id="CHEBI:29950"/>
        <dbReference type="ChEBI" id="CHEBI:33019"/>
        <dbReference type="ChEBI" id="CHEBI:57533"/>
        <dbReference type="ChEBI" id="CHEBI:86021"/>
        <dbReference type="EC" id="2.5.1.60"/>
    </reaction>
</comment>
<dbReference type="FunCoup" id="C1G3W8">
    <property type="interactions" value="88"/>
</dbReference>
<dbReference type="Proteomes" id="UP000001628">
    <property type="component" value="Unassembled WGS sequence"/>
</dbReference>
<dbReference type="Pfam" id="PF01239">
    <property type="entry name" value="PPTA"/>
    <property type="match status" value="4"/>
</dbReference>
<feature type="region of interest" description="Disordered" evidence="7">
    <location>
        <begin position="201"/>
        <end position="223"/>
    </location>
</feature>
<dbReference type="eggNOG" id="KOG0529">
    <property type="taxonomic scope" value="Eukaryota"/>
</dbReference>
<dbReference type="Gene3D" id="1.25.40.120">
    <property type="entry name" value="Protein prenylyltransferase"/>
    <property type="match status" value="1"/>
</dbReference>
<keyword evidence="4" id="KW-0677">Repeat</keyword>
<dbReference type="STRING" id="502780.C1G3W8"/>
<dbReference type="VEuPathDB" id="FungiDB:PADG_01634"/>
<dbReference type="InterPro" id="IPR002088">
    <property type="entry name" value="Prenyl_trans_a"/>
</dbReference>
<evidence type="ECO:0000256" key="3">
    <source>
        <dbReference type="ARBA" id="ARBA00022679"/>
    </source>
</evidence>
<dbReference type="EC" id="2.5.1.60" evidence="6"/>
<dbReference type="OMA" id="RKFPKCY"/>
<dbReference type="AlphaFoldDB" id="C1G3W8"/>